<dbReference type="GO" id="GO:0016788">
    <property type="term" value="F:hydrolase activity, acting on ester bonds"/>
    <property type="evidence" value="ECO:0007669"/>
    <property type="project" value="UniProtKB-ARBA"/>
</dbReference>
<proteinExistence type="predicted"/>
<evidence type="ECO:0000259" key="1">
    <source>
        <dbReference type="Pfam" id="PF13472"/>
    </source>
</evidence>
<dbReference type="RefSeq" id="WP_110963186.1">
    <property type="nucleotide sequence ID" value="NZ_CP029693.1"/>
</dbReference>
<gene>
    <name evidence="2" type="ORF">DKY63_05615</name>
</gene>
<sequence length="203" mass="22025">MTHLRYIVAGDSIMSYAYEQGDVCGDASKLAASLIPTMIDVSICNFSGPGQRMCSGGIPGFGLTNQKTAITYINGGKNADGIILAVGVNDWGAPEVGAIEFINTYRDFIRFCQAQGMKVVVSLPVWNNEELMRKPHVDGYCTLVEFRHYAAQVAYAEGANVFITDCIGLKAEHFVDGLHLNAKGHTVWASALVSQMGEWGLWP</sequence>
<dbReference type="Pfam" id="PF13472">
    <property type="entry name" value="Lipase_GDSL_2"/>
    <property type="match status" value="1"/>
</dbReference>
<dbReference type="Proteomes" id="UP000250299">
    <property type="component" value="Chromosome"/>
</dbReference>
<dbReference type="EMBL" id="CP029693">
    <property type="protein sequence ID" value="AWY39409.1"/>
    <property type="molecule type" value="Genomic_DNA"/>
</dbReference>
<dbReference type="InterPro" id="IPR013830">
    <property type="entry name" value="SGNH_hydro"/>
</dbReference>
<reference evidence="2 3" key="1">
    <citation type="submission" date="2018-05" db="EMBL/GenBank/DDBJ databases">
        <title>Whole genome sequence of Pseudomonas putida JBC17.</title>
        <authorList>
            <person name="Lee Y.H."/>
            <person name="David K."/>
        </authorList>
    </citation>
    <scope>NUCLEOTIDE SEQUENCE [LARGE SCALE GENOMIC DNA]</scope>
    <source>
        <strain evidence="2 3">JBC17</strain>
    </source>
</reference>
<dbReference type="AlphaFoldDB" id="A0A2Z4REX0"/>
<feature type="domain" description="SGNH hydrolase-type esterase" evidence="1">
    <location>
        <begin position="10"/>
        <end position="186"/>
    </location>
</feature>
<dbReference type="Gene3D" id="3.40.50.1110">
    <property type="entry name" value="SGNH hydrolase"/>
    <property type="match status" value="1"/>
</dbReference>
<evidence type="ECO:0000313" key="3">
    <source>
        <dbReference type="Proteomes" id="UP000250299"/>
    </source>
</evidence>
<name>A0A2Z4REX0_PSEPU</name>
<organism evidence="2 3">
    <name type="scientific">Pseudomonas putida</name>
    <name type="common">Arthrobacter siderocapsulatus</name>
    <dbReference type="NCBI Taxonomy" id="303"/>
    <lineage>
        <taxon>Bacteria</taxon>
        <taxon>Pseudomonadati</taxon>
        <taxon>Pseudomonadota</taxon>
        <taxon>Gammaproteobacteria</taxon>
        <taxon>Pseudomonadales</taxon>
        <taxon>Pseudomonadaceae</taxon>
        <taxon>Pseudomonas</taxon>
    </lineage>
</organism>
<accession>A0A2Z4REX0</accession>
<dbReference type="SUPFAM" id="SSF52266">
    <property type="entry name" value="SGNH hydrolase"/>
    <property type="match status" value="1"/>
</dbReference>
<evidence type="ECO:0000313" key="2">
    <source>
        <dbReference type="EMBL" id="AWY39409.1"/>
    </source>
</evidence>
<dbReference type="OrthoDB" id="5624617at2"/>
<dbReference type="InterPro" id="IPR036514">
    <property type="entry name" value="SGNH_hydro_sf"/>
</dbReference>
<dbReference type="CDD" id="cd00229">
    <property type="entry name" value="SGNH_hydrolase"/>
    <property type="match status" value="1"/>
</dbReference>
<protein>
    <recommendedName>
        <fullName evidence="1">SGNH hydrolase-type esterase domain-containing protein</fullName>
    </recommendedName>
</protein>